<feature type="compositionally biased region" description="Basic and acidic residues" evidence="13">
    <location>
        <begin position="312"/>
        <end position="326"/>
    </location>
</feature>
<dbReference type="Gene3D" id="1.10.510.10">
    <property type="entry name" value="Transferase(Phosphotransferase) domain 1"/>
    <property type="match status" value="1"/>
</dbReference>
<dbReference type="FunFam" id="1.10.510.10:FF:000097">
    <property type="entry name" value="Putative cyclin-dependent kinase 7"/>
    <property type="match status" value="1"/>
</dbReference>
<feature type="binding site" evidence="11">
    <location>
        <position position="45"/>
    </location>
    <ligand>
        <name>ATP</name>
        <dbReference type="ChEBI" id="CHEBI:30616"/>
    </ligand>
</feature>
<dbReference type="GO" id="GO:0005524">
    <property type="term" value="F:ATP binding"/>
    <property type="evidence" value="ECO:0007669"/>
    <property type="project" value="UniProtKB-UniRule"/>
</dbReference>
<evidence type="ECO:0000256" key="3">
    <source>
        <dbReference type="ARBA" id="ARBA00022527"/>
    </source>
</evidence>
<reference evidence="16" key="2">
    <citation type="submission" date="2013-12" db="EMBL/GenBank/DDBJ databases">
        <title>Evolution of pathogenesis and genome organization in the Tremellales.</title>
        <authorList>
            <person name="Cuomo C."/>
            <person name="Litvintseva A."/>
            <person name="Heitman J."/>
            <person name="Chen Y."/>
            <person name="Sun S."/>
            <person name="Springer D."/>
            <person name="Dromer F."/>
            <person name="Young S."/>
            <person name="Zeng Q."/>
            <person name="Chapman S."/>
            <person name="Gujja S."/>
            <person name="Saif S."/>
            <person name="Birren B."/>
        </authorList>
    </citation>
    <scope>NUCLEOTIDE SEQUENCE [LARGE SCALE GENOMIC DNA]</scope>
    <source>
        <strain evidence="16">BCC8398</strain>
    </source>
</reference>
<evidence type="ECO:0000313" key="15">
    <source>
        <dbReference type="EMBL" id="OCF35097.1"/>
    </source>
</evidence>
<evidence type="ECO:0000256" key="9">
    <source>
        <dbReference type="PIRSR" id="PIRSR637770-1"/>
    </source>
</evidence>
<dbReference type="PANTHER" id="PTHR24056">
    <property type="entry name" value="CELL DIVISION PROTEIN KINASE"/>
    <property type="match status" value="1"/>
</dbReference>
<dbReference type="GO" id="GO:0032968">
    <property type="term" value="P:positive regulation of transcription elongation by RNA polymerase II"/>
    <property type="evidence" value="ECO:0007669"/>
    <property type="project" value="UniProtKB-ARBA"/>
</dbReference>
<protein>
    <recommendedName>
        <fullName evidence="2">[RNA-polymerase]-subunit kinase</fullName>
        <ecNumber evidence="2">2.7.11.23</ecNumber>
    </recommendedName>
</protein>
<dbReference type="Gene3D" id="3.30.200.20">
    <property type="entry name" value="Phosphorylase Kinase, domain 1"/>
    <property type="match status" value="1"/>
</dbReference>
<evidence type="ECO:0000256" key="7">
    <source>
        <dbReference type="ARBA" id="ARBA00022777"/>
    </source>
</evidence>
<keyword evidence="16" id="KW-1185">Reference proteome</keyword>
<dbReference type="PANTHER" id="PTHR24056:SF0">
    <property type="entry name" value="CYCLIN-DEPENDENT KINASE 7"/>
    <property type="match status" value="1"/>
</dbReference>
<dbReference type="GO" id="GO:0005737">
    <property type="term" value="C:cytoplasm"/>
    <property type="evidence" value="ECO:0007669"/>
    <property type="project" value="TreeGrafter"/>
</dbReference>
<feature type="region of interest" description="Disordered" evidence="13">
    <location>
        <begin position="300"/>
        <end position="353"/>
    </location>
</feature>
<dbReference type="SUPFAM" id="SSF56112">
    <property type="entry name" value="Protein kinase-like (PK-like)"/>
    <property type="match status" value="1"/>
</dbReference>
<dbReference type="InterPro" id="IPR037770">
    <property type="entry name" value="CDK7"/>
</dbReference>
<evidence type="ECO:0000256" key="11">
    <source>
        <dbReference type="PROSITE-ProRule" id="PRU10141"/>
    </source>
</evidence>
<proteinExistence type="inferred from homology"/>
<dbReference type="InterPro" id="IPR000719">
    <property type="entry name" value="Prot_kinase_dom"/>
</dbReference>
<sequence>MDLAARENGQRAERWNKGIKIGEGTFANVYKGTEKATGRKVAIKKIKVGEMKDGLDMTALREVKFLQELHHPNIIALLDVFSVKQNVNLVLEFLDTDLEAVIRDKALIFQNADIKSWMAMSLRGLEYIHRHGVLHRDLKPNNLLISANGELKIADFGLAREFGDAGSKMTCQVITRWYRPPELLFGSRFYSTAVDMWSIGTIFVELILRVPFLAGETDIDQLKKTFHAMGTPTEQEWPGYTKLPDYHDVGAYPKNPWWNMISSIGKEGQDLARDMLKFDPLTRPSAKQALQHRFFSSYPRPTAPKALPKPLAELRPRELAPDETKGKPLLAPSGNGPMKRKAESPQAAGRNVARKLVFA</sequence>
<evidence type="ECO:0000313" key="16">
    <source>
        <dbReference type="Proteomes" id="UP000092666"/>
    </source>
</evidence>
<dbReference type="InterPro" id="IPR050108">
    <property type="entry name" value="CDK"/>
</dbReference>
<dbReference type="PROSITE" id="PS00107">
    <property type="entry name" value="PROTEIN_KINASE_ATP"/>
    <property type="match status" value="1"/>
</dbReference>
<evidence type="ECO:0000256" key="4">
    <source>
        <dbReference type="ARBA" id="ARBA00022553"/>
    </source>
</evidence>
<dbReference type="EC" id="2.7.11.23" evidence="2"/>
<keyword evidence="6 10" id="KW-0547">Nucleotide-binding</keyword>
<reference evidence="15 16" key="1">
    <citation type="submission" date="2013-07" db="EMBL/GenBank/DDBJ databases">
        <title>The Genome Sequence of Cryptococcus heveanensis BCC8398.</title>
        <authorList>
            <consortium name="The Broad Institute Genome Sequencing Platform"/>
            <person name="Cuomo C."/>
            <person name="Litvintseva A."/>
            <person name="Chen Y."/>
            <person name="Heitman J."/>
            <person name="Sun S."/>
            <person name="Springer D."/>
            <person name="Dromer F."/>
            <person name="Young S.K."/>
            <person name="Zeng Q."/>
            <person name="Gargeya S."/>
            <person name="Fitzgerald M."/>
            <person name="Abouelleil A."/>
            <person name="Alvarado L."/>
            <person name="Berlin A.M."/>
            <person name="Chapman S.B."/>
            <person name="Dewar J."/>
            <person name="Goldberg J."/>
            <person name="Griggs A."/>
            <person name="Gujja S."/>
            <person name="Hansen M."/>
            <person name="Howarth C."/>
            <person name="Imamovic A."/>
            <person name="Larimer J."/>
            <person name="McCowan C."/>
            <person name="Murphy C."/>
            <person name="Pearson M."/>
            <person name="Priest M."/>
            <person name="Roberts A."/>
            <person name="Saif S."/>
            <person name="Shea T."/>
            <person name="Sykes S."/>
            <person name="Wortman J."/>
            <person name="Nusbaum C."/>
            <person name="Birren B."/>
        </authorList>
    </citation>
    <scope>NUCLEOTIDE SEQUENCE [LARGE SCALE GENOMIC DNA]</scope>
    <source>
        <strain evidence="15 16">BCC8398</strain>
    </source>
</reference>
<feature type="compositionally biased region" description="Low complexity" evidence="13">
    <location>
        <begin position="300"/>
        <end position="311"/>
    </location>
</feature>
<feature type="binding site" evidence="10">
    <location>
        <position position="44"/>
    </location>
    <ligand>
        <name>ATP</name>
        <dbReference type="ChEBI" id="CHEBI:30616"/>
    </ligand>
</feature>
<name>A0A1B9GVM8_9TREE</name>
<dbReference type="CDD" id="cd07841">
    <property type="entry name" value="STKc_CDK7"/>
    <property type="match status" value="1"/>
</dbReference>
<dbReference type="STRING" id="1296120.A0A1B9GVM8"/>
<dbReference type="SMART" id="SM00220">
    <property type="entry name" value="S_TKc"/>
    <property type="match status" value="1"/>
</dbReference>
<evidence type="ECO:0000256" key="10">
    <source>
        <dbReference type="PIRSR" id="PIRSR637770-2"/>
    </source>
</evidence>
<dbReference type="Pfam" id="PF00069">
    <property type="entry name" value="Pkinase"/>
    <property type="match status" value="1"/>
</dbReference>
<comment type="similarity">
    <text evidence="1">Belongs to the protein kinase superfamily. CMGC Ser/Thr protein kinase family. CDC2/CDKX subfamily.</text>
</comment>
<evidence type="ECO:0000256" key="2">
    <source>
        <dbReference type="ARBA" id="ARBA00012409"/>
    </source>
</evidence>
<evidence type="ECO:0000256" key="6">
    <source>
        <dbReference type="ARBA" id="ARBA00022741"/>
    </source>
</evidence>
<dbReference type="InterPro" id="IPR008271">
    <property type="entry name" value="Ser/Thr_kinase_AS"/>
</dbReference>
<dbReference type="EMBL" id="KI669500">
    <property type="protein sequence ID" value="OCF35097.1"/>
    <property type="molecule type" value="Genomic_DNA"/>
</dbReference>
<feature type="domain" description="Protein kinase" evidence="14">
    <location>
        <begin position="15"/>
        <end position="295"/>
    </location>
</feature>
<evidence type="ECO:0000256" key="12">
    <source>
        <dbReference type="RuleBase" id="RU000304"/>
    </source>
</evidence>
<keyword evidence="8 10" id="KW-0067">ATP-binding</keyword>
<evidence type="ECO:0000256" key="1">
    <source>
        <dbReference type="ARBA" id="ARBA00006485"/>
    </source>
</evidence>
<dbReference type="GO" id="GO:0004693">
    <property type="term" value="F:cyclin-dependent protein serine/threonine kinase activity"/>
    <property type="evidence" value="ECO:0007669"/>
    <property type="project" value="TreeGrafter"/>
</dbReference>
<feature type="binding site" evidence="10">
    <location>
        <begin position="21"/>
        <end position="29"/>
    </location>
    <ligand>
        <name>ATP</name>
        <dbReference type="ChEBI" id="CHEBI:30616"/>
    </ligand>
</feature>
<keyword evidence="7 15" id="KW-0418">Kinase</keyword>
<dbReference type="GO" id="GO:0008353">
    <property type="term" value="F:RNA polymerase II CTD heptapeptide repeat kinase activity"/>
    <property type="evidence" value="ECO:0007669"/>
    <property type="project" value="UniProtKB-EC"/>
</dbReference>
<dbReference type="InterPro" id="IPR011009">
    <property type="entry name" value="Kinase-like_dom_sf"/>
</dbReference>
<dbReference type="FunFam" id="3.30.200.20:FF:000498">
    <property type="entry name" value="Serine/threonine-protein kinase KIN28"/>
    <property type="match status" value="1"/>
</dbReference>
<dbReference type="PROSITE" id="PS00108">
    <property type="entry name" value="PROTEIN_KINASE_ST"/>
    <property type="match status" value="1"/>
</dbReference>
<evidence type="ECO:0000256" key="5">
    <source>
        <dbReference type="ARBA" id="ARBA00022679"/>
    </source>
</evidence>
<dbReference type="InterPro" id="IPR017441">
    <property type="entry name" value="Protein_kinase_ATP_BS"/>
</dbReference>
<keyword evidence="5" id="KW-0808">Transferase</keyword>
<organism evidence="15 16">
    <name type="scientific">Kwoniella heveanensis BCC8398</name>
    <dbReference type="NCBI Taxonomy" id="1296120"/>
    <lineage>
        <taxon>Eukaryota</taxon>
        <taxon>Fungi</taxon>
        <taxon>Dikarya</taxon>
        <taxon>Basidiomycota</taxon>
        <taxon>Agaricomycotina</taxon>
        <taxon>Tremellomycetes</taxon>
        <taxon>Tremellales</taxon>
        <taxon>Cryptococcaceae</taxon>
        <taxon>Kwoniella</taxon>
    </lineage>
</organism>
<evidence type="ECO:0000259" key="14">
    <source>
        <dbReference type="PROSITE" id="PS50011"/>
    </source>
</evidence>
<dbReference type="AlphaFoldDB" id="A0A1B9GVM8"/>
<accession>A0A1B9GVM8</accession>
<keyword evidence="3 12" id="KW-0723">Serine/threonine-protein kinase</keyword>
<dbReference type="GO" id="GO:0070985">
    <property type="term" value="C:transcription factor TFIIK complex"/>
    <property type="evidence" value="ECO:0007669"/>
    <property type="project" value="InterPro"/>
</dbReference>
<evidence type="ECO:0000256" key="13">
    <source>
        <dbReference type="SAM" id="MobiDB-lite"/>
    </source>
</evidence>
<dbReference type="Proteomes" id="UP000092666">
    <property type="component" value="Unassembled WGS sequence"/>
</dbReference>
<gene>
    <name evidence="15" type="ORF">I316_03137</name>
</gene>
<dbReference type="OrthoDB" id="1732493at2759"/>
<evidence type="ECO:0000256" key="8">
    <source>
        <dbReference type="ARBA" id="ARBA00022840"/>
    </source>
</evidence>
<feature type="active site" description="Proton acceptor" evidence="9">
    <location>
        <position position="137"/>
    </location>
</feature>
<keyword evidence="4" id="KW-0597">Phosphoprotein</keyword>
<dbReference type="PROSITE" id="PS50011">
    <property type="entry name" value="PROTEIN_KINASE_DOM"/>
    <property type="match status" value="1"/>
</dbReference>